<dbReference type="NCBIfam" id="TIGR04025">
    <property type="entry name" value="PPOX_FMN_DR2398"/>
    <property type="match status" value="1"/>
</dbReference>
<dbReference type="InterPro" id="IPR024029">
    <property type="entry name" value="Pyridox_Oxase_FMN-dep"/>
</dbReference>
<dbReference type="EMBL" id="JACCEV010000004">
    <property type="protein sequence ID" value="NYT86835.1"/>
    <property type="molecule type" value="Genomic_DNA"/>
</dbReference>
<sequence>MSELDTPHRITDLQALEALYGSPASASLKKEVDYIHRYYRKLVEASPFVVLATNGPDGLDASPRGDPTGFVRVCDEETLLLADRRGNNRIDSLRNIIHDPRVALLFLIPGVGETLRINGEATISTDPTLLEQFSLQGKLPSTVLIIKAKKVFFQCSRAILRSRLWDPALHVERASLPSTGTILETLSNAEIDGNKYDADLPERVQKTMY</sequence>
<protein>
    <submittedName>
        <fullName evidence="2">Pyridoxamine 5'-phosphate oxidase family protein</fullName>
    </submittedName>
</protein>
<evidence type="ECO:0000259" key="1">
    <source>
        <dbReference type="Pfam" id="PF01243"/>
    </source>
</evidence>
<organism evidence="2 3">
    <name type="scientific">Pollutimonas harenae</name>
    <dbReference type="NCBI Taxonomy" id="657015"/>
    <lineage>
        <taxon>Bacteria</taxon>
        <taxon>Pseudomonadati</taxon>
        <taxon>Pseudomonadota</taxon>
        <taxon>Betaproteobacteria</taxon>
        <taxon>Burkholderiales</taxon>
        <taxon>Alcaligenaceae</taxon>
        <taxon>Pollutimonas</taxon>
    </lineage>
</organism>
<dbReference type="RefSeq" id="WP_130039967.1">
    <property type="nucleotide sequence ID" value="NZ_JACCEV010000004.1"/>
</dbReference>
<dbReference type="Gene3D" id="2.30.110.10">
    <property type="entry name" value="Electron Transport, Fmn-binding Protein, Chain A"/>
    <property type="match status" value="1"/>
</dbReference>
<dbReference type="InterPro" id="IPR012349">
    <property type="entry name" value="Split_barrel_FMN-bd"/>
</dbReference>
<proteinExistence type="predicted"/>
<dbReference type="Proteomes" id="UP000554144">
    <property type="component" value="Unassembled WGS sequence"/>
</dbReference>
<dbReference type="PANTHER" id="PTHR42815">
    <property type="entry name" value="FAD-BINDING, PUTATIVE (AFU_ORTHOLOGUE AFUA_6G07600)-RELATED"/>
    <property type="match status" value="1"/>
</dbReference>
<evidence type="ECO:0000313" key="3">
    <source>
        <dbReference type="Proteomes" id="UP000554144"/>
    </source>
</evidence>
<dbReference type="Pfam" id="PF01243">
    <property type="entry name" value="PNPOx_N"/>
    <property type="match status" value="1"/>
</dbReference>
<dbReference type="AlphaFoldDB" id="A0A853H6Q9"/>
<dbReference type="SUPFAM" id="SSF50475">
    <property type="entry name" value="FMN-binding split barrel"/>
    <property type="match status" value="1"/>
</dbReference>
<dbReference type="PANTHER" id="PTHR42815:SF2">
    <property type="entry name" value="FAD-BINDING, PUTATIVE (AFU_ORTHOLOGUE AFUA_6G07600)-RELATED"/>
    <property type="match status" value="1"/>
</dbReference>
<reference evidence="2 3" key="1">
    <citation type="submission" date="2020-07" db="EMBL/GenBank/DDBJ databases">
        <title>Taxonomic revisions and descriptions of new bacterial species based on genomic comparisons in the high-G+C-content subgroup of the family Alcaligenaceae.</title>
        <authorList>
            <person name="Szabo A."/>
            <person name="Felfoldi T."/>
        </authorList>
    </citation>
    <scope>NUCLEOTIDE SEQUENCE [LARGE SCALE GENOMIC DNA]</scope>
    <source>
        <strain evidence="2 3">DSM 25667</strain>
    </source>
</reference>
<comment type="caution">
    <text evidence="2">The sequence shown here is derived from an EMBL/GenBank/DDBJ whole genome shotgun (WGS) entry which is preliminary data.</text>
</comment>
<feature type="domain" description="Pyridoxamine 5'-phosphate oxidase N-terminal" evidence="1">
    <location>
        <begin position="39"/>
        <end position="155"/>
    </location>
</feature>
<gene>
    <name evidence="2" type="ORF">H0A62_14615</name>
</gene>
<name>A0A853H6Q9_9BURK</name>
<evidence type="ECO:0000313" key="2">
    <source>
        <dbReference type="EMBL" id="NYT86835.1"/>
    </source>
</evidence>
<dbReference type="InterPro" id="IPR011576">
    <property type="entry name" value="Pyridox_Oxase_N"/>
</dbReference>
<dbReference type="OrthoDB" id="9796486at2"/>
<keyword evidence="3" id="KW-1185">Reference proteome</keyword>
<accession>A0A853H6Q9</accession>